<feature type="region of interest" description="Disordered" evidence="1">
    <location>
        <begin position="280"/>
        <end position="300"/>
    </location>
</feature>
<dbReference type="InterPro" id="IPR050424">
    <property type="entry name" value="Gfo-Idh-MocA_inositol_DH"/>
</dbReference>
<dbReference type="SUPFAM" id="SSF51735">
    <property type="entry name" value="NAD(P)-binding Rossmann-fold domains"/>
    <property type="match status" value="1"/>
</dbReference>
<dbReference type="Gene3D" id="3.30.360.10">
    <property type="entry name" value="Dihydrodipicolinate Reductase, domain 2"/>
    <property type="match status" value="1"/>
</dbReference>
<dbReference type="OrthoDB" id="9815825at2"/>
<evidence type="ECO:0000256" key="1">
    <source>
        <dbReference type="SAM" id="MobiDB-lite"/>
    </source>
</evidence>
<protein>
    <submittedName>
        <fullName evidence="4">Gfo/Idh/MocA family oxidoreductase</fullName>
    </submittedName>
</protein>
<dbReference type="RefSeq" id="WP_149821208.1">
    <property type="nucleotide sequence ID" value="NZ_VUOA01000037.1"/>
</dbReference>
<evidence type="ECO:0000313" key="4">
    <source>
        <dbReference type="EMBL" id="KAA2235207.1"/>
    </source>
</evidence>
<dbReference type="InterPro" id="IPR004104">
    <property type="entry name" value="Gfo/Idh/MocA-like_OxRdtase_C"/>
</dbReference>
<accession>A0A5B2VAI5</accession>
<feature type="domain" description="Gfo/Idh/MocA-like oxidoreductase C-terminal" evidence="3">
    <location>
        <begin position="142"/>
        <end position="364"/>
    </location>
</feature>
<comment type="caution">
    <text evidence="4">The sequence shown here is derived from an EMBL/GenBank/DDBJ whole genome shotgun (WGS) entry which is preliminary data.</text>
</comment>
<feature type="domain" description="Gfo/Idh/MocA-like oxidoreductase N-terminal" evidence="2">
    <location>
        <begin position="5"/>
        <end position="126"/>
    </location>
</feature>
<gene>
    <name evidence="4" type="ORF">F0L46_20905</name>
</gene>
<reference evidence="4 5" key="1">
    <citation type="submission" date="2019-09" db="EMBL/GenBank/DDBJ databases">
        <title>Salinarimonas rosea gen. nov., sp. nov., a new member of the a-2 subgroup of the Proteobacteria.</title>
        <authorList>
            <person name="Liu J."/>
        </authorList>
    </citation>
    <scope>NUCLEOTIDE SEQUENCE [LARGE SCALE GENOMIC DNA]</scope>
    <source>
        <strain evidence="4 5">BN140002</strain>
    </source>
</reference>
<evidence type="ECO:0000259" key="3">
    <source>
        <dbReference type="Pfam" id="PF02894"/>
    </source>
</evidence>
<sequence>MGETLRYGIIGAGMMGREHVRNIALIPGSVVTALSDPDEGSRAESARAVGGDVAVFADHRDLLERGEIDVVLIASPNDTHKRILDDVFQAPKALGILVEKPICTSIEDVGALAKAARDHRAPIWVAMEYRYMPPVQELLREVRAGTVGALRMLSIREHRFPFLPKVGDWNRFSRRTGGTLVEKCCHFFDLMRLVARDEPVRVYASGAMDVNHRDERYGGETPDILDNAFVTVDFRSGARAMLDLCMFSEGAYWQEEIAATGDRGRVECFVPGPARFWPGGSERHSEIEISPREPKGPTRRRVEVDETLLRAGDHHGSTFYQHSKFREAVLDGAPVEVTLEDGLKAVAIGLAAELSAREHRVVEIDGLGFR</sequence>
<evidence type="ECO:0000313" key="5">
    <source>
        <dbReference type="Proteomes" id="UP000323142"/>
    </source>
</evidence>
<reference evidence="4 5" key="2">
    <citation type="submission" date="2019-09" db="EMBL/GenBank/DDBJ databases">
        <authorList>
            <person name="Jin C."/>
        </authorList>
    </citation>
    <scope>NUCLEOTIDE SEQUENCE [LARGE SCALE GENOMIC DNA]</scope>
    <source>
        <strain evidence="4 5">BN140002</strain>
    </source>
</reference>
<dbReference type="InterPro" id="IPR000683">
    <property type="entry name" value="Gfo/Idh/MocA-like_OxRdtase_N"/>
</dbReference>
<dbReference type="Gene3D" id="3.40.50.720">
    <property type="entry name" value="NAD(P)-binding Rossmann-like Domain"/>
    <property type="match status" value="1"/>
</dbReference>
<dbReference type="InterPro" id="IPR036291">
    <property type="entry name" value="NAD(P)-bd_dom_sf"/>
</dbReference>
<dbReference type="Pfam" id="PF02894">
    <property type="entry name" value="GFO_IDH_MocA_C"/>
    <property type="match status" value="1"/>
</dbReference>
<keyword evidence="5" id="KW-1185">Reference proteome</keyword>
<feature type="compositionally biased region" description="Basic and acidic residues" evidence="1">
    <location>
        <begin position="281"/>
        <end position="300"/>
    </location>
</feature>
<dbReference type="Pfam" id="PF01408">
    <property type="entry name" value="GFO_IDH_MocA"/>
    <property type="match status" value="1"/>
</dbReference>
<evidence type="ECO:0000259" key="2">
    <source>
        <dbReference type="Pfam" id="PF01408"/>
    </source>
</evidence>
<dbReference type="GO" id="GO:0000166">
    <property type="term" value="F:nucleotide binding"/>
    <property type="evidence" value="ECO:0007669"/>
    <property type="project" value="InterPro"/>
</dbReference>
<organism evidence="4 5">
    <name type="scientific">Salinarimonas soli</name>
    <dbReference type="NCBI Taxonomy" id="1638099"/>
    <lineage>
        <taxon>Bacteria</taxon>
        <taxon>Pseudomonadati</taxon>
        <taxon>Pseudomonadota</taxon>
        <taxon>Alphaproteobacteria</taxon>
        <taxon>Hyphomicrobiales</taxon>
        <taxon>Salinarimonadaceae</taxon>
        <taxon>Salinarimonas</taxon>
    </lineage>
</organism>
<dbReference type="EMBL" id="VUOA01000037">
    <property type="protein sequence ID" value="KAA2235207.1"/>
    <property type="molecule type" value="Genomic_DNA"/>
</dbReference>
<name>A0A5B2VAI5_9HYPH</name>
<proteinExistence type="predicted"/>
<dbReference type="PANTHER" id="PTHR43593">
    <property type="match status" value="1"/>
</dbReference>
<dbReference type="PANTHER" id="PTHR43593:SF1">
    <property type="entry name" value="INOSITOL 2-DEHYDROGENASE"/>
    <property type="match status" value="1"/>
</dbReference>
<dbReference type="Proteomes" id="UP000323142">
    <property type="component" value="Unassembled WGS sequence"/>
</dbReference>
<dbReference type="AlphaFoldDB" id="A0A5B2VAI5"/>
<dbReference type="SUPFAM" id="SSF55347">
    <property type="entry name" value="Glyceraldehyde-3-phosphate dehydrogenase-like, C-terminal domain"/>
    <property type="match status" value="1"/>
</dbReference>